<keyword evidence="1" id="KW-1133">Transmembrane helix</keyword>
<dbReference type="InterPro" id="IPR019554">
    <property type="entry name" value="Soluble_ligand-bd"/>
</dbReference>
<evidence type="ECO:0000259" key="2">
    <source>
        <dbReference type="SMART" id="SM00278"/>
    </source>
</evidence>
<sequence>MRSRRSQQEHEQAVSRRLAQLSAELASTRGEVPEAAPAVAPAAGGDWWDGHTRVAPVRAPLVVVPPPPEVADAFVEPPAVPVPGRHAARRGRRLLAEALPETLRGRVGLGPAQVTVLAVIVALGLAATAWWVVRGDAETVPPAGPEVVAGSGALVALPVSGEETAPTVGPASTVTVDVAGKVRRPGIAVLDAGARVVDALEAAGGARPGVDLSTLNLARVLVDGEQILVGRPAAAPAPPGSVPTPGAAPVALVDLNRATQAELETLPEVGPVTAAAILAWRDEHGGFSAIDELLEVDGIGDATLAQIAPHVTV</sequence>
<dbReference type="SUPFAM" id="SSF47781">
    <property type="entry name" value="RuvA domain 2-like"/>
    <property type="match status" value="1"/>
</dbReference>
<reference evidence="4" key="1">
    <citation type="submission" date="2016-10" db="EMBL/GenBank/DDBJ databases">
        <authorList>
            <person name="Varghese N."/>
            <person name="Submissions S."/>
        </authorList>
    </citation>
    <scope>NUCLEOTIDE SEQUENCE [LARGE SCALE GENOMIC DNA]</scope>
    <source>
        <strain evidence="4">CGMCC 1.11147</strain>
    </source>
</reference>
<dbReference type="GO" id="GO:0006281">
    <property type="term" value="P:DNA repair"/>
    <property type="evidence" value="ECO:0007669"/>
    <property type="project" value="InterPro"/>
</dbReference>
<organism evidence="3 4">
    <name type="scientific">Nocardioides szechwanensis</name>
    <dbReference type="NCBI Taxonomy" id="1005944"/>
    <lineage>
        <taxon>Bacteria</taxon>
        <taxon>Bacillati</taxon>
        <taxon>Actinomycetota</taxon>
        <taxon>Actinomycetes</taxon>
        <taxon>Propionibacteriales</taxon>
        <taxon>Nocardioidaceae</taxon>
        <taxon>Nocardioides</taxon>
    </lineage>
</organism>
<feature type="domain" description="Helix-hairpin-helix DNA-binding motif class 1" evidence="2">
    <location>
        <begin position="261"/>
        <end position="280"/>
    </location>
</feature>
<dbReference type="AlphaFoldDB" id="A0A1H0I6F9"/>
<keyword evidence="1" id="KW-0472">Membrane</keyword>
<dbReference type="GO" id="GO:0003677">
    <property type="term" value="F:DNA binding"/>
    <property type="evidence" value="ECO:0007669"/>
    <property type="project" value="InterPro"/>
</dbReference>
<name>A0A1H0I6F9_9ACTN</name>
<dbReference type="Pfam" id="PF12836">
    <property type="entry name" value="HHH_3"/>
    <property type="match status" value="1"/>
</dbReference>
<keyword evidence="1" id="KW-0812">Transmembrane</keyword>
<dbReference type="EMBL" id="FNIC01000007">
    <property type="protein sequence ID" value="SDO26943.1"/>
    <property type="molecule type" value="Genomic_DNA"/>
</dbReference>
<accession>A0A1H0I6F9</accession>
<keyword evidence="4" id="KW-1185">Reference proteome</keyword>
<dbReference type="GO" id="GO:0015627">
    <property type="term" value="C:type II protein secretion system complex"/>
    <property type="evidence" value="ECO:0007669"/>
    <property type="project" value="TreeGrafter"/>
</dbReference>
<dbReference type="InterPro" id="IPR010994">
    <property type="entry name" value="RuvA_2-like"/>
</dbReference>
<dbReference type="InterPro" id="IPR003583">
    <property type="entry name" value="Hlx-hairpin-Hlx_DNA-bd_motif"/>
</dbReference>
<evidence type="ECO:0000313" key="3">
    <source>
        <dbReference type="EMBL" id="SDO26943.1"/>
    </source>
</evidence>
<dbReference type="InterPro" id="IPR051675">
    <property type="entry name" value="Endo/Exo/Phosphatase_dom_1"/>
</dbReference>
<dbReference type="PANTHER" id="PTHR21180">
    <property type="entry name" value="ENDONUCLEASE/EXONUCLEASE/PHOSPHATASE FAMILY DOMAIN-CONTAINING PROTEIN 1"/>
    <property type="match status" value="1"/>
</dbReference>
<evidence type="ECO:0000256" key="1">
    <source>
        <dbReference type="SAM" id="Phobius"/>
    </source>
</evidence>
<dbReference type="RefSeq" id="WP_091026284.1">
    <property type="nucleotide sequence ID" value="NZ_BKAE01000009.1"/>
</dbReference>
<gene>
    <name evidence="3" type="ORF">SAMN05192576_3700</name>
</gene>
<evidence type="ECO:0000313" key="4">
    <source>
        <dbReference type="Proteomes" id="UP000199004"/>
    </source>
</evidence>
<dbReference type="STRING" id="1005944.SAMN05192576_3700"/>
<dbReference type="Pfam" id="PF10531">
    <property type="entry name" value="SLBB"/>
    <property type="match status" value="1"/>
</dbReference>
<dbReference type="Gene3D" id="1.10.150.320">
    <property type="entry name" value="Photosystem II 12 kDa extrinsic protein"/>
    <property type="match status" value="1"/>
</dbReference>
<dbReference type="SMART" id="SM00278">
    <property type="entry name" value="HhH1"/>
    <property type="match status" value="2"/>
</dbReference>
<feature type="domain" description="Helix-hairpin-helix DNA-binding motif class 1" evidence="2">
    <location>
        <begin position="291"/>
        <end position="310"/>
    </location>
</feature>
<dbReference type="GO" id="GO:0015628">
    <property type="term" value="P:protein secretion by the type II secretion system"/>
    <property type="evidence" value="ECO:0007669"/>
    <property type="project" value="TreeGrafter"/>
</dbReference>
<dbReference type="PANTHER" id="PTHR21180:SF32">
    <property type="entry name" value="ENDONUCLEASE_EXONUCLEASE_PHOSPHATASE FAMILY DOMAIN-CONTAINING PROTEIN 1"/>
    <property type="match status" value="1"/>
</dbReference>
<dbReference type="Gene3D" id="3.10.560.10">
    <property type="entry name" value="Outer membrane lipoprotein wza domain like"/>
    <property type="match status" value="1"/>
</dbReference>
<dbReference type="Proteomes" id="UP000199004">
    <property type="component" value="Unassembled WGS sequence"/>
</dbReference>
<proteinExistence type="predicted"/>
<feature type="transmembrane region" description="Helical" evidence="1">
    <location>
        <begin position="114"/>
        <end position="133"/>
    </location>
</feature>
<protein>
    <submittedName>
        <fullName evidence="3">Competence protein ComEA</fullName>
    </submittedName>
</protein>
<dbReference type="OrthoDB" id="9758724at2"/>